<name>A0A7X0JQC5_9HYPH</name>
<dbReference type="PROSITE" id="PS50895">
    <property type="entry name" value="SURF1"/>
    <property type="match status" value="1"/>
</dbReference>
<protein>
    <recommendedName>
        <fullName evidence="6">SURF1-like protein</fullName>
    </recommendedName>
</protein>
<evidence type="ECO:0000256" key="1">
    <source>
        <dbReference type="ARBA" id="ARBA00004370"/>
    </source>
</evidence>
<dbReference type="Pfam" id="PF02104">
    <property type="entry name" value="SURF1"/>
    <property type="match status" value="1"/>
</dbReference>
<evidence type="ECO:0000256" key="3">
    <source>
        <dbReference type="ARBA" id="ARBA00022692"/>
    </source>
</evidence>
<dbReference type="GO" id="GO:0005886">
    <property type="term" value="C:plasma membrane"/>
    <property type="evidence" value="ECO:0007669"/>
    <property type="project" value="UniProtKB-SubCell"/>
</dbReference>
<evidence type="ECO:0000313" key="8">
    <source>
        <dbReference type="Proteomes" id="UP000585437"/>
    </source>
</evidence>
<dbReference type="PANTHER" id="PTHR23427:SF2">
    <property type="entry name" value="SURFEIT LOCUS PROTEIN 1"/>
    <property type="match status" value="1"/>
</dbReference>
<dbReference type="RefSeq" id="WP_184656016.1">
    <property type="nucleotide sequence ID" value="NZ_JACHBU010000013.1"/>
</dbReference>
<evidence type="ECO:0000256" key="5">
    <source>
        <dbReference type="ARBA" id="ARBA00023136"/>
    </source>
</evidence>
<sequence>MRPVETDTNQSGAGHSAPLSRSRSHIMRAFLVFAALIFVALGSWQVQRLFWKLDLIARVDARVHATPVAPPAAGQSPDDIEYLHVAISGSFDHTKEALVQAVTKLGPGYWVVTPLKLEDGRTILINRGFVPPDRRDPSTRVESQTVGEAAVTGLVRLSEPGGGFLRENDPGNERWYSRDVAAISASRGLQGVMPYFIDADATSNPGGYPVGGLTVIQFPNSHLSYALTWFALAIMSLGAAIFFGRLQRAAG</sequence>
<comment type="similarity">
    <text evidence="2 6">Belongs to the SURF1 family.</text>
</comment>
<evidence type="ECO:0000256" key="4">
    <source>
        <dbReference type="ARBA" id="ARBA00022989"/>
    </source>
</evidence>
<feature type="transmembrane region" description="Helical" evidence="6">
    <location>
        <begin position="26"/>
        <end position="44"/>
    </location>
</feature>
<dbReference type="AlphaFoldDB" id="A0A7X0JQC5"/>
<keyword evidence="4 6" id="KW-1133">Transmembrane helix</keyword>
<comment type="caution">
    <text evidence="7">The sequence shown here is derived from an EMBL/GenBank/DDBJ whole genome shotgun (WGS) entry which is preliminary data.</text>
</comment>
<organism evidence="7 8">
    <name type="scientific">Rhizobium soli</name>
    <dbReference type="NCBI Taxonomy" id="424798"/>
    <lineage>
        <taxon>Bacteria</taxon>
        <taxon>Pseudomonadati</taxon>
        <taxon>Pseudomonadota</taxon>
        <taxon>Alphaproteobacteria</taxon>
        <taxon>Hyphomicrobiales</taxon>
        <taxon>Rhizobiaceae</taxon>
        <taxon>Rhizobium/Agrobacterium group</taxon>
        <taxon>Rhizobium</taxon>
    </lineage>
</organism>
<accession>A0A7X0JQC5</accession>
<dbReference type="CDD" id="cd06662">
    <property type="entry name" value="SURF1"/>
    <property type="match status" value="1"/>
</dbReference>
<dbReference type="InterPro" id="IPR045214">
    <property type="entry name" value="Surf1/Surf4"/>
</dbReference>
<dbReference type="PANTHER" id="PTHR23427">
    <property type="entry name" value="SURFEIT LOCUS PROTEIN"/>
    <property type="match status" value="1"/>
</dbReference>
<evidence type="ECO:0000256" key="2">
    <source>
        <dbReference type="ARBA" id="ARBA00007165"/>
    </source>
</evidence>
<keyword evidence="8" id="KW-1185">Reference proteome</keyword>
<dbReference type="InterPro" id="IPR002994">
    <property type="entry name" value="Surf1/Shy1"/>
</dbReference>
<comment type="subcellular location">
    <subcellularLocation>
        <location evidence="6">Cell membrane</location>
        <topology evidence="6">Multi-pass membrane protein</topology>
    </subcellularLocation>
    <subcellularLocation>
        <location evidence="1">Membrane</location>
    </subcellularLocation>
</comment>
<proteinExistence type="inferred from homology"/>
<feature type="transmembrane region" description="Helical" evidence="6">
    <location>
        <begin position="223"/>
        <end position="243"/>
    </location>
</feature>
<keyword evidence="3 6" id="KW-0812">Transmembrane</keyword>
<dbReference type="Proteomes" id="UP000585437">
    <property type="component" value="Unassembled WGS sequence"/>
</dbReference>
<evidence type="ECO:0000313" key="7">
    <source>
        <dbReference type="EMBL" id="MBB6510987.1"/>
    </source>
</evidence>
<keyword evidence="5 6" id="KW-0472">Membrane</keyword>
<gene>
    <name evidence="7" type="ORF">F4695_004380</name>
</gene>
<evidence type="ECO:0000256" key="6">
    <source>
        <dbReference type="RuleBase" id="RU363076"/>
    </source>
</evidence>
<reference evidence="7 8" key="1">
    <citation type="submission" date="2020-08" db="EMBL/GenBank/DDBJ databases">
        <title>The Agave Microbiome: Exploring the role of microbial communities in plant adaptations to desert environments.</title>
        <authorList>
            <person name="Partida-Martinez L.P."/>
        </authorList>
    </citation>
    <scope>NUCLEOTIDE SEQUENCE [LARGE SCALE GENOMIC DNA]</scope>
    <source>
        <strain evidence="7 8">AS3.12</strain>
    </source>
</reference>
<dbReference type="EMBL" id="JACHBU010000013">
    <property type="protein sequence ID" value="MBB6510987.1"/>
    <property type="molecule type" value="Genomic_DNA"/>
</dbReference>
<keyword evidence="6" id="KW-1003">Cell membrane</keyword>